<dbReference type="PANTHER" id="PTHR45586:SF1">
    <property type="entry name" value="LIPOPOLYSACCHARIDE ASSEMBLY PROTEIN B"/>
    <property type="match status" value="1"/>
</dbReference>
<dbReference type="Proteomes" id="UP001163726">
    <property type="component" value="Chromosome"/>
</dbReference>
<reference evidence="5" key="1">
    <citation type="submission" date="2022-10" db="EMBL/GenBank/DDBJ databases">
        <title>Catenovulum adriacola sp. nov. isolated in the Harbour of Susak.</title>
        <authorList>
            <person name="Schoch T."/>
            <person name="Reich S.J."/>
            <person name="Stoeferle S."/>
            <person name="Flaiz M."/>
            <person name="Kazda M."/>
            <person name="Riedel C.U."/>
            <person name="Duerre P."/>
        </authorList>
    </citation>
    <scope>NUCLEOTIDE SEQUENCE</scope>
    <source>
        <strain evidence="5">TS8</strain>
    </source>
</reference>
<evidence type="ECO:0000256" key="1">
    <source>
        <dbReference type="ARBA" id="ARBA00022737"/>
    </source>
</evidence>
<proteinExistence type="predicted"/>
<dbReference type="SUPFAM" id="SSF48452">
    <property type="entry name" value="TPR-like"/>
    <property type="match status" value="5"/>
</dbReference>
<evidence type="ECO:0000256" key="3">
    <source>
        <dbReference type="PROSITE-ProRule" id="PRU00339"/>
    </source>
</evidence>
<keyword evidence="1" id="KW-0677">Repeat</keyword>
<dbReference type="SMART" id="SM00028">
    <property type="entry name" value="TPR"/>
    <property type="match status" value="11"/>
</dbReference>
<dbReference type="PROSITE" id="PS50293">
    <property type="entry name" value="TPR_REGION"/>
    <property type="match status" value="1"/>
</dbReference>
<dbReference type="InterPro" id="IPR019734">
    <property type="entry name" value="TPR_rpt"/>
</dbReference>
<dbReference type="PROSITE" id="PS50005">
    <property type="entry name" value="TPR"/>
    <property type="match status" value="1"/>
</dbReference>
<protein>
    <submittedName>
        <fullName evidence="5">PEP-CTERM system TPR-repeat protein PrsT</fullName>
    </submittedName>
</protein>
<dbReference type="Pfam" id="PF14559">
    <property type="entry name" value="TPR_19"/>
    <property type="match status" value="3"/>
</dbReference>
<feature type="repeat" description="TPR" evidence="3">
    <location>
        <begin position="462"/>
        <end position="495"/>
    </location>
</feature>
<dbReference type="RefSeq" id="WP_268075036.1">
    <property type="nucleotide sequence ID" value="NZ_CP109965.1"/>
</dbReference>
<evidence type="ECO:0000313" key="6">
    <source>
        <dbReference type="Proteomes" id="UP001163726"/>
    </source>
</evidence>
<dbReference type="InterPro" id="IPR051012">
    <property type="entry name" value="CellSynth/LPSAsmb/PSIAsmb"/>
</dbReference>
<dbReference type="NCBIfam" id="TIGR02917">
    <property type="entry name" value="PEP_TPR_lipo"/>
    <property type="match status" value="1"/>
</dbReference>
<feature type="signal peptide" evidence="4">
    <location>
        <begin position="1"/>
        <end position="22"/>
    </location>
</feature>
<dbReference type="Gene3D" id="1.25.40.10">
    <property type="entry name" value="Tetratricopeptide repeat domain"/>
    <property type="match status" value="4"/>
</dbReference>
<organism evidence="5 6">
    <name type="scientific">Catenovulum adriaticum</name>
    <dbReference type="NCBI Taxonomy" id="2984846"/>
    <lineage>
        <taxon>Bacteria</taxon>
        <taxon>Pseudomonadati</taxon>
        <taxon>Pseudomonadota</taxon>
        <taxon>Gammaproteobacteria</taxon>
        <taxon>Alteromonadales</taxon>
        <taxon>Alteromonadaceae</taxon>
        <taxon>Catenovulum</taxon>
    </lineage>
</organism>
<dbReference type="PANTHER" id="PTHR45586">
    <property type="entry name" value="TPR REPEAT-CONTAINING PROTEIN PA4667"/>
    <property type="match status" value="1"/>
</dbReference>
<dbReference type="EMBL" id="CP109965">
    <property type="protein sequence ID" value="WAJ70687.1"/>
    <property type="molecule type" value="Genomic_DNA"/>
</dbReference>
<gene>
    <name evidence="5" type="primary">prsT</name>
    <name evidence="5" type="ORF">OLW01_02410</name>
</gene>
<keyword evidence="4" id="KW-0732">Signal</keyword>
<keyword evidence="6" id="KW-1185">Reference proteome</keyword>
<dbReference type="Pfam" id="PF13181">
    <property type="entry name" value="TPR_8"/>
    <property type="match status" value="1"/>
</dbReference>
<accession>A0ABY7AMA3</accession>
<dbReference type="PROSITE" id="PS51257">
    <property type="entry name" value="PROKAR_LIPOPROTEIN"/>
    <property type="match status" value="1"/>
</dbReference>
<evidence type="ECO:0000313" key="5">
    <source>
        <dbReference type="EMBL" id="WAJ70687.1"/>
    </source>
</evidence>
<feature type="chain" id="PRO_5045307521" evidence="4">
    <location>
        <begin position="23"/>
        <end position="911"/>
    </location>
</feature>
<keyword evidence="2 3" id="KW-0802">TPR repeat</keyword>
<evidence type="ECO:0000256" key="4">
    <source>
        <dbReference type="SAM" id="SignalP"/>
    </source>
</evidence>
<evidence type="ECO:0000256" key="2">
    <source>
        <dbReference type="ARBA" id="ARBA00022803"/>
    </source>
</evidence>
<dbReference type="InterPro" id="IPR014266">
    <property type="entry name" value="PEP-CTERM_TPR_PrsT"/>
</dbReference>
<sequence>MQKKLLCSLMIGLLTACTPASETDYVEQASQQVESKDYQAAIISLKNAIQINPENPDTRMQLGQIYARLGNLVLAEKELYRAVELKQVDENAVLSLFRIYHLTEDLKNTQEVYKNNPSTMSEDGSQLANIYFAIANLKQGERETGLARLKKAANTNKKYSDIAQALIHVEAGEAPQANAYITQQLLKTPDNLFVIYNAAHIYFLNRKMDLTVELFKKFSDKQPLYHPAKLFLANAMVENNNFDEASDVIKQILKVDETQPYAHYLRSIINYHQRDYEAAKTDSEYALSRNLNSNKLNLIAGLSNFELKNYEQAYNHLQKVPDLFKDSPKMNQIITFLRLQLGYTNEAADQLLAKSELNEQDSKLLTSVGYELIKSGDISQAEALIQKAESAEDSPSLLAQTGLLKLYLNDKSGIEDFERSIELDPDNKNIKKLLVSTYIEDKAFDKAIELATQWQTEEPDSIMALNALGTAYGLSGQAEKAQEIFDKALEIDPKNAASLFYKTSRLVEQQQYDKAEQLAQKMIEAAPTYLPGLRLYRYVMLLQDKANRSLKKLKDIKQSNPDNASVKYYYVSQLMQAKQYNNVIKELESDKASNKPDLHYNALGDAYLLTGQYSLAEDIYKAWKARRANSPTPVLKLINMQIVQSKYDKALSLIQNYLVKSPDSIHFRMLEIEVLIEKKALDQAKTKLAELNKLGNYPSATKAYEGKIAFYEQRYEAAESGLKSLYKLKSSSENALLLFTCYKRMQQDKQAIQFLYDHLEKVPSDLVIRQLLAEQFVNSDPQKAVDQYTLLTKYNPKDSAPYNNIAWLVLSHGDPNKALEYSSIAYDLAPNNVEVIDTHSLALYRTGSIAKAQDVLTKGIKKHPDVVALKLNLANILIKDGKAQEAKALLTGLKSKNPTEQKSIENMREGL</sequence>
<name>A0ABY7AMA3_9ALTE</name>
<dbReference type="InterPro" id="IPR011990">
    <property type="entry name" value="TPR-like_helical_dom_sf"/>
</dbReference>